<comment type="catalytic activity">
    <reaction evidence="1">
        <text>ATP + protein L-histidine = ADP + protein N-phospho-L-histidine.</text>
        <dbReference type="EC" id="2.7.13.3"/>
    </reaction>
</comment>
<dbReference type="PANTHER" id="PTHR24421">
    <property type="entry name" value="NITRATE/NITRITE SENSOR PROTEIN NARX-RELATED"/>
    <property type="match status" value="1"/>
</dbReference>
<evidence type="ECO:0000256" key="1">
    <source>
        <dbReference type="ARBA" id="ARBA00000085"/>
    </source>
</evidence>
<dbReference type="Proteomes" id="UP000199137">
    <property type="component" value="Unassembled WGS sequence"/>
</dbReference>
<dbReference type="GO" id="GO:0000155">
    <property type="term" value="F:phosphorelay sensor kinase activity"/>
    <property type="evidence" value="ECO:0007669"/>
    <property type="project" value="InterPro"/>
</dbReference>
<evidence type="ECO:0000256" key="6">
    <source>
        <dbReference type="ARBA" id="ARBA00022692"/>
    </source>
</evidence>
<dbReference type="Pfam" id="PF07730">
    <property type="entry name" value="HisKA_3"/>
    <property type="match status" value="1"/>
</dbReference>
<dbReference type="InterPro" id="IPR011712">
    <property type="entry name" value="Sig_transdc_His_kin_sub3_dim/P"/>
</dbReference>
<feature type="transmembrane region" description="Helical" evidence="13">
    <location>
        <begin position="95"/>
        <end position="128"/>
    </location>
</feature>
<evidence type="ECO:0000313" key="15">
    <source>
        <dbReference type="EMBL" id="SFP41446.1"/>
    </source>
</evidence>
<dbReference type="OrthoDB" id="227596at2"/>
<accession>A0A1I5Q6H1</accession>
<dbReference type="STRING" id="112413.SAMN05421854_105198"/>
<organism evidence="15 16">
    <name type="scientific">Amycolatopsis rubida</name>
    <dbReference type="NCBI Taxonomy" id="112413"/>
    <lineage>
        <taxon>Bacteria</taxon>
        <taxon>Bacillati</taxon>
        <taxon>Actinomycetota</taxon>
        <taxon>Actinomycetes</taxon>
        <taxon>Pseudonocardiales</taxon>
        <taxon>Pseudonocardiaceae</taxon>
        <taxon>Amycolatopsis</taxon>
    </lineage>
</organism>
<dbReference type="SUPFAM" id="SSF90123">
    <property type="entry name" value="ABC transporter transmembrane region"/>
    <property type="match status" value="1"/>
</dbReference>
<dbReference type="GO" id="GO:0046983">
    <property type="term" value="F:protein dimerization activity"/>
    <property type="evidence" value="ECO:0007669"/>
    <property type="project" value="InterPro"/>
</dbReference>
<dbReference type="GO" id="GO:0005886">
    <property type="term" value="C:plasma membrane"/>
    <property type="evidence" value="ECO:0007669"/>
    <property type="project" value="UniProtKB-SubCell"/>
</dbReference>
<keyword evidence="4" id="KW-0597">Phosphoprotein</keyword>
<dbReference type="PANTHER" id="PTHR24421:SF10">
    <property type="entry name" value="NITRATE_NITRITE SENSOR PROTEIN NARQ"/>
    <property type="match status" value="1"/>
</dbReference>
<dbReference type="InterPro" id="IPR036890">
    <property type="entry name" value="HATPase_C_sf"/>
</dbReference>
<dbReference type="GO" id="GO:0005524">
    <property type="term" value="F:ATP binding"/>
    <property type="evidence" value="ECO:0007669"/>
    <property type="project" value="UniProtKB-KW"/>
</dbReference>
<evidence type="ECO:0000256" key="12">
    <source>
        <dbReference type="ARBA" id="ARBA00023136"/>
    </source>
</evidence>
<dbReference type="Gene3D" id="3.30.565.10">
    <property type="entry name" value="Histidine kinase-like ATPase, C-terminal domain"/>
    <property type="match status" value="1"/>
</dbReference>
<dbReference type="SUPFAM" id="SSF55874">
    <property type="entry name" value="ATPase domain of HSP90 chaperone/DNA topoisomerase II/histidine kinase"/>
    <property type="match status" value="1"/>
</dbReference>
<reference evidence="15 16" key="1">
    <citation type="submission" date="2016-10" db="EMBL/GenBank/DDBJ databases">
        <authorList>
            <person name="de Groot N.N."/>
        </authorList>
    </citation>
    <scope>NUCLEOTIDE SEQUENCE [LARGE SCALE GENOMIC DNA]</scope>
    <source>
        <strain evidence="15 16">DSM 44637</strain>
    </source>
</reference>
<feature type="transmembrane region" description="Helical" evidence="13">
    <location>
        <begin position="16"/>
        <end position="37"/>
    </location>
</feature>
<evidence type="ECO:0000256" key="7">
    <source>
        <dbReference type="ARBA" id="ARBA00022741"/>
    </source>
</evidence>
<feature type="transmembrane region" description="Helical" evidence="13">
    <location>
        <begin position="49"/>
        <end position="74"/>
    </location>
</feature>
<evidence type="ECO:0000313" key="16">
    <source>
        <dbReference type="Proteomes" id="UP000199137"/>
    </source>
</evidence>
<name>A0A1I5Q6H1_9PSEU</name>
<keyword evidence="10 13" id="KW-1133">Transmembrane helix</keyword>
<feature type="domain" description="Signal transduction histidine kinase subgroup 3 dimerisation and phosphoacceptor" evidence="14">
    <location>
        <begin position="201"/>
        <end position="266"/>
    </location>
</feature>
<evidence type="ECO:0000256" key="2">
    <source>
        <dbReference type="ARBA" id="ARBA00004651"/>
    </source>
</evidence>
<evidence type="ECO:0000256" key="3">
    <source>
        <dbReference type="ARBA" id="ARBA00012438"/>
    </source>
</evidence>
<proteinExistence type="predicted"/>
<evidence type="ECO:0000256" key="13">
    <source>
        <dbReference type="SAM" id="Phobius"/>
    </source>
</evidence>
<evidence type="ECO:0000256" key="10">
    <source>
        <dbReference type="ARBA" id="ARBA00022989"/>
    </source>
</evidence>
<dbReference type="RefSeq" id="WP_093574319.1">
    <property type="nucleotide sequence ID" value="NZ_FOWC01000005.1"/>
</dbReference>
<evidence type="ECO:0000256" key="11">
    <source>
        <dbReference type="ARBA" id="ARBA00023012"/>
    </source>
</evidence>
<dbReference type="InterPro" id="IPR050482">
    <property type="entry name" value="Sensor_HK_TwoCompSys"/>
</dbReference>
<keyword evidence="11" id="KW-0902">Two-component regulatory system</keyword>
<keyword evidence="7" id="KW-0547">Nucleotide-binding</keyword>
<protein>
    <recommendedName>
        <fullName evidence="3">histidine kinase</fullName>
        <ecNumber evidence="3">2.7.13.3</ecNumber>
    </recommendedName>
</protein>
<evidence type="ECO:0000256" key="8">
    <source>
        <dbReference type="ARBA" id="ARBA00022777"/>
    </source>
</evidence>
<comment type="subcellular location">
    <subcellularLocation>
        <location evidence="2">Cell membrane</location>
        <topology evidence="2">Multi-pass membrane protein</topology>
    </subcellularLocation>
</comment>
<dbReference type="EMBL" id="FOWC01000005">
    <property type="protein sequence ID" value="SFP41446.1"/>
    <property type="molecule type" value="Genomic_DNA"/>
</dbReference>
<evidence type="ECO:0000256" key="9">
    <source>
        <dbReference type="ARBA" id="ARBA00022840"/>
    </source>
</evidence>
<evidence type="ECO:0000256" key="5">
    <source>
        <dbReference type="ARBA" id="ARBA00022679"/>
    </source>
</evidence>
<feature type="transmembrane region" description="Helical" evidence="13">
    <location>
        <begin position="148"/>
        <end position="173"/>
    </location>
</feature>
<gene>
    <name evidence="15" type="ORF">SAMN05421854_105198</name>
</gene>
<sequence length="399" mass="42491">MRFFRPLVSGVTYRRWVYLILGAALSVPYLLLAMVAMPSLVPFATTMGWASLAGFVVMLVVLAATAFLPAVRVLEAAAVRELLAQPAPGRGGLRCAAMFVLHVMAGLVTGLATLALPAGFGFAINAVFTGRLVDTPDFQLTVPRGWASAWLPAAFVAAFVVLIYFVWALGAVLRRAAARLLGWSAAERIAQLERRTGQLAERTRLARELHDSVGHALSVVTLQAGAARRTLHTDPGFTEEALTAIEESARTALDDLDHVLGLLRDEARDRTPHAGLADLPALITVTQQSGTECRVEVQGDVEKVPAVVSREVYRILQECLTNAVRYAGKVPVTVALAVADGQLRAAVANPLGSARPSRGRGGRGLRGMAERAELVGGKLSAGPVGESWEVVVTVPWGNR</sequence>
<dbReference type="InterPro" id="IPR036640">
    <property type="entry name" value="ABC1_TM_sf"/>
</dbReference>
<dbReference type="AlphaFoldDB" id="A0A1I5Q6H1"/>
<keyword evidence="5" id="KW-0808">Transferase</keyword>
<dbReference type="EC" id="2.7.13.3" evidence="3"/>
<keyword evidence="6 13" id="KW-0812">Transmembrane</keyword>
<keyword evidence="8 15" id="KW-0418">Kinase</keyword>
<dbReference type="Gene3D" id="1.20.5.1930">
    <property type="match status" value="1"/>
</dbReference>
<evidence type="ECO:0000256" key="4">
    <source>
        <dbReference type="ARBA" id="ARBA00022553"/>
    </source>
</evidence>
<evidence type="ECO:0000259" key="14">
    <source>
        <dbReference type="Pfam" id="PF07730"/>
    </source>
</evidence>
<keyword evidence="9" id="KW-0067">ATP-binding</keyword>
<keyword evidence="12 13" id="KW-0472">Membrane</keyword>